<sequence>MSEIFAATPPITVPIAHSNDSFAVRRIYCIGRNYLEHAREMGHVSQNSSLVFFNKPADAILYVAPDVVGQFPYPPGSNNVHHEVELVVALGKRGRDISVERALDYVFGYAVGLDMTRRDLQAEMKRQGYPWESAKAFDASAPLGRIHRVEEVGHCQQGAIWLKVNGVERQRADVAQLIWPIADVISYLSTLSELAPGDLIYMGTPGGVGPIVKGDLMTAGIDGLGELTVKVT</sequence>
<dbReference type="Pfam" id="PF01557">
    <property type="entry name" value="FAA_hydrolase"/>
    <property type="match status" value="1"/>
</dbReference>
<protein>
    <submittedName>
        <fullName evidence="2">Fumarylacetoacetate hydrolase</fullName>
    </submittedName>
</protein>
<organism evidence="2 3">
    <name type="scientific">Mycoavidus cysteinexigens</name>
    <dbReference type="NCBI Taxonomy" id="1553431"/>
    <lineage>
        <taxon>Bacteria</taxon>
        <taxon>Pseudomonadati</taxon>
        <taxon>Pseudomonadota</taxon>
        <taxon>Betaproteobacteria</taxon>
        <taxon>Burkholderiales</taxon>
        <taxon>Burkholderiaceae</taxon>
        <taxon>Mycoavidus</taxon>
    </lineage>
</organism>
<evidence type="ECO:0000259" key="1">
    <source>
        <dbReference type="Pfam" id="PF01557"/>
    </source>
</evidence>
<dbReference type="EMBL" id="AP018150">
    <property type="protein sequence ID" value="BBE10276.1"/>
    <property type="molecule type" value="Genomic_DNA"/>
</dbReference>
<accession>A0A2Z6EXW0</accession>
<dbReference type="Gene3D" id="3.90.850.10">
    <property type="entry name" value="Fumarylacetoacetase-like, C-terminal domain"/>
    <property type="match status" value="1"/>
</dbReference>
<dbReference type="InterPro" id="IPR011234">
    <property type="entry name" value="Fumarylacetoacetase-like_C"/>
</dbReference>
<evidence type="ECO:0000313" key="3">
    <source>
        <dbReference type="Proteomes" id="UP000282597"/>
    </source>
</evidence>
<proteinExistence type="predicted"/>
<dbReference type="PANTHER" id="PTHR11820:SF90">
    <property type="entry name" value="FLUTATHIONE S-TRANSFERASE"/>
    <property type="match status" value="1"/>
</dbReference>
<gene>
    <name evidence="2" type="ORF">MCB1EB_2115</name>
</gene>
<dbReference type="SUPFAM" id="SSF56529">
    <property type="entry name" value="FAH"/>
    <property type="match status" value="1"/>
</dbReference>
<name>A0A2Z6EXW0_9BURK</name>
<keyword evidence="3" id="KW-1185">Reference proteome</keyword>
<dbReference type="GO" id="GO:0018773">
    <property type="term" value="F:acetylpyruvate hydrolase activity"/>
    <property type="evidence" value="ECO:0007669"/>
    <property type="project" value="TreeGrafter"/>
</dbReference>
<feature type="domain" description="Fumarylacetoacetase-like C-terminal" evidence="1">
    <location>
        <begin position="27"/>
        <end position="231"/>
    </location>
</feature>
<reference evidence="2 3" key="1">
    <citation type="journal article" date="2018" name="Microbes Environ.">
        <title>Comparative Genomic Insights into Endofungal Lifestyles of Two Bacterial Endosymbionts, Mycoavidus cysteinexigens and Burkholderia rhizoxinica.</title>
        <authorList>
            <person name="Sharmin D."/>
            <person name="Guo Y."/>
            <person name="Nishizawa T."/>
            <person name="Ohshima S."/>
            <person name="Sato Y."/>
            <person name="Takashima Y."/>
            <person name="Narisawa K."/>
            <person name="Ohta H."/>
        </authorList>
    </citation>
    <scope>NUCLEOTIDE SEQUENCE [LARGE SCALE GENOMIC DNA]</scope>
    <source>
        <strain evidence="2 3">B1-EB</strain>
    </source>
</reference>
<dbReference type="AlphaFoldDB" id="A0A2Z6EXW0"/>
<dbReference type="KEGG" id="mcys:MCB1EB_2115"/>
<dbReference type="Proteomes" id="UP000282597">
    <property type="component" value="Chromosome"/>
</dbReference>
<keyword evidence="2" id="KW-0378">Hydrolase</keyword>
<dbReference type="InterPro" id="IPR036663">
    <property type="entry name" value="Fumarylacetoacetase_C_sf"/>
</dbReference>
<dbReference type="RefSeq" id="WP_045364346.1">
    <property type="nucleotide sequence ID" value="NZ_AP018150.1"/>
</dbReference>
<evidence type="ECO:0000313" key="2">
    <source>
        <dbReference type="EMBL" id="BBE10276.1"/>
    </source>
</evidence>
<dbReference type="PANTHER" id="PTHR11820">
    <property type="entry name" value="ACYLPYRUVASE"/>
    <property type="match status" value="1"/>
</dbReference>